<feature type="domain" description="Right handed beta helix" evidence="7">
    <location>
        <begin position="224"/>
        <end position="374"/>
    </location>
</feature>
<dbReference type="InterPro" id="IPR012334">
    <property type="entry name" value="Pectin_lyas_fold"/>
</dbReference>
<dbReference type="InterPro" id="IPR019316">
    <property type="entry name" value="G8_domain"/>
</dbReference>
<dbReference type="InParanoid" id="G5B141"/>
<dbReference type="PANTHER" id="PTHR46769">
    <property type="entry name" value="POLYCYSTIC KIDNEY AND HEPATIC DISEASE 1 (AUTOSOMAL RECESSIVE)-LIKE 1"/>
    <property type="match status" value="1"/>
</dbReference>
<keyword evidence="2" id="KW-0812">Transmembrane</keyword>
<evidence type="ECO:0000259" key="7">
    <source>
        <dbReference type="Pfam" id="PF13229"/>
    </source>
</evidence>
<dbReference type="AlphaFoldDB" id="G5B141"/>
<dbReference type="InterPro" id="IPR039448">
    <property type="entry name" value="Beta_helix"/>
</dbReference>
<protein>
    <submittedName>
        <fullName evidence="8">Fibrocystin</fullName>
    </submittedName>
</protein>
<reference evidence="8 9" key="1">
    <citation type="journal article" date="2011" name="Nature">
        <title>Genome sequencing reveals insights into physiology and longevity of the naked mole rat.</title>
        <authorList>
            <person name="Kim E.B."/>
            <person name="Fang X."/>
            <person name="Fushan A.A."/>
            <person name="Huang Z."/>
            <person name="Lobanov A.V."/>
            <person name="Han L."/>
            <person name="Marino S.M."/>
            <person name="Sun X."/>
            <person name="Turanov A.A."/>
            <person name="Yang P."/>
            <person name="Yim S.H."/>
            <person name="Zhao X."/>
            <person name="Kasaikina M.V."/>
            <person name="Stoletzki N."/>
            <person name="Peng C."/>
            <person name="Polak P."/>
            <person name="Xiong Z."/>
            <person name="Kiezun A."/>
            <person name="Zhu Y."/>
            <person name="Chen Y."/>
            <person name="Kryukov G.V."/>
            <person name="Zhang Q."/>
            <person name="Peshkin L."/>
            <person name="Yang L."/>
            <person name="Bronson R.T."/>
            <person name="Buffenstein R."/>
            <person name="Wang B."/>
            <person name="Han C."/>
            <person name="Li Q."/>
            <person name="Chen L."/>
            <person name="Zhao W."/>
            <person name="Sunyaev S.R."/>
            <person name="Park T.J."/>
            <person name="Zhang G."/>
            <person name="Wang J."/>
            <person name="Gladyshev V.N."/>
        </authorList>
    </citation>
    <scope>NUCLEOTIDE SEQUENCE [LARGE SCALE GENOMIC DNA]</scope>
</reference>
<dbReference type="GO" id="GO:0016020">
    <property type="term" value="C:membrane"/>
    <property type="evidence" value="ECO:0007669"/>
    <property type="project" value="UniProtKB-SubCell"/>
</dbReference>
<comment type="subcellular location">
    <subcellularLocation>
        <location evidence="1">Membrane</location>
        <topology evidence="1">Single-pass membrane protein</topology>
    </subcellularLocation>
</comment>
<evidence type="ECO:0000256" key="3">
    <source>
        <dbReference type="ARBA" id="ARBA00022729"/>
    </source>
</evidence>
<dbReference type="Pfam" id="PF13229">
    <property type="entry name" value="Beta_helix"/>
    <property type="match status" value="1"/>
</dbReference>
<evidence type="ECO:0000256" key="4">
    <source>
        <dbReference type="ARBA" id="ARBA00022989"/>
    </source>
</evidence>
<evidence type="ECO:0000313" key="9">
    <source>
        <dbReference type="Proteomes" id="UP000006813"/>
    </source>
</evidence>
<dbReference type="Pfam" id="PF10162">
    <property type="entry name" value="G8"/>
    <property type="match status" value="1"/>
</dbReference>
<keyword evidence="3" id="KW-0732">Signal</keyword>
<evidence type="ECO:0000313" key="8">
    <source>
        <dbReference type="EMBL" id="EHB03002.1"/>
    </source>
</evidence>
<evidence type="ECO:0000256" key="2">
    <source>
        <dbReference type="ARBA" id="ARBA00022692"/>
    </source>
</evidence>
<dbReference type="SUPFAM" id="SSF51126">
    <property type="entry name" value="Pectin lyase-like"/>
    <property type="match status" value="1"/>
</dbReference>
<sequence length="559" mass="61583">MSCTFLKLGPKMKGKGQRVGSLQCGTLENPLEKEQKLVILLRASEGIFCDHFNGIRIDPGTIGVYGKFQLHSAYPKKSWTHLGANIAPGNERIIVEDAVDWKPLDKIVLSSSSYEPHEAEVLTVKEVKGHHIRVHERLQHQHIGSPHVMEDGKRIHLAAEVGLLTRNIQIKPDTSCSGTLLVGSFTKSPREEFSGVLQFLNVEIQNFGSPLYSSIEFTNVSSGSWILSSTLHQSCGGGIHASASHGIILNENVVFGTAGHGIDLEGEAHSLTNNLVVLMTQSAWSTTWVAGIKVNQAKDILLHGNIVAGSERLGFHIQGQRCSSDVFWSDNVAHSNLHGLHLYKKSGPDNCTSVSGFLAFKNFDYGAMIQIENSVEIENITLVDNSVGLLAVVYVSSALQHSIKNVQIVLRNSVIVATSSSFDCILDRMEPHSANLTSTDRAPPNPKGGRVGILWPVFTSVQNQWPRDPWHKIRNGHSVSGIMKLQDVTFSSFVKSCYSDDLDICILPNPESTGMVHPIIAERTRMLKMRDKNKFYFPPLHPRFPSTQNEILTDSPLDL</sequence>
<dbReference type="STRING" id="10181.G5B141"/>
<gene>
    <name evidence="8" type="ORF">GW7_04572</name>
</gene>
<keyword evidence="4" id="KW-1133">Transmembrane helix</keyword>
<dbReference type="InterPro" id="IPR011050">
    <property type="entry name" value="Pectin_lyase_fold/virulence"/>
</dbReference>
<dbReference type="PANTHER" id="PTHR46769:SF1">
    <property type="entry name" value="FIBROCYSTIN"/>
    <property type="match status" value="1"/>
</dbReference>
<dbReference type="InterPro" id="IPR006626">
    <property type="entry name" value="PbH1"/>
</dbReference>
<dbReference type="EMBL" id="JH167917">
    <property type="protein sequence ID" value="EHB03002.1"/>
    <property type="molecule type" value="Genomic_DNA"/>
</dbReference>
<keyword evidence="5" id="KW-0472">Membrane</keyword>
<dbReference type="Gene3D" id="2.160.20.10">
    <property type="entry name" value="Single-stranded right-handed beta-helix, Pectin lyase-like"/>
    <property type="match status" value="2"/>
</dbReference>
<evidence type="ECO:0000256" key="1">
    <source>
        <dbReference type="ARBA" id="ARBA00004167"/>
    </source>
</evidence>
<evidence type="ECO:0000259" key="6">
    <source>
        <dbReference type="Pfam" id="PF10162"/>
    </source>
</evidence>
<organism evidence="8 9">
    <name type="scientific">Heterocephalus glaber</name>
    <name type="common">Naked mole rat</name>
    <dbReference type="NCBI Taxonomy" id="10181"/>
    <lineage>
        <taxon>Eukaryota</taxon>
        <taxon>Metazoa</taxon>
        <taxon>Chordata</taxon>
        <taxon>Craniata</taxon>
        <taxon>Vertebrata</taxon>
        <taxon>Euteleostomi</taxon>
        <taxon>Mammalia</taxon>
        <taxon>Eutheria</taxon>
        <taxon>Euarchontoglires</taxon>
        <taxon>Glires</taxon>
        <taxon>Rodentia</taxon>
        <taxon>Hystricomorpha</taxon>
        <taxon>Bathyergidae</taxon>
        <taxon>Heterocephalus</taxon>
    </lineage>
</organism>
<dbReference type="Proteomes" id="UP000006813">
    <property type="component" value="Unassembled WGS sequence"/>
</dbReference>
<accession>G5B141</accession>
<name>G5B141_HETGA</name>
<evidence type="ECO:0000256" key="5">
    <source>
        <dbReference type="ARBA" id="ARBA00023136"/>
    </source>
</evidence>
<proteinExistence type="predicted"/>
<dbReference type="SMART" id="SM00710">
    <property type="entry name" value="PbH1"/>
    <property type="match status" value="3"/>
</dbReference>
<dbReference type="InterPro" id="IPR052387">
    <property type="entry name" value="Fibrocystin"/>
</dbReference>
<dbReference type="FunFam" id="2.160.20.10:FF:000034">
    <property type="entry name" value="PKHD1, fibrocystin/polyductin"/>
    <property type="match status" value="1"/>
</dbReference>
<feature type="domain" description="G8" evidence="6">
    <location>
        <begin position="19"/>
        <end position="82"/>
    </location>
</feature>